<evidence type="ECO:0000256" key="2">
    <source>
        <dbReference type="ARBA" id="ARBA00022801"/>
    </source>
</evidence>
<organism evidence="4 5">
    <name type="scientific">Pelagicoccus enzymogenes</name>
    <dbReference type="NCBI Taxonomy" id="2773457"/>
    <lineage>
        <taxon>Bacteria</taxon>
        <taxon>Pseudomonadati</taxon>
        <taxon>Verrucomicrobiota</taxon>
        <taxon>Opitutia</taxon>
        <taxon>Puniceicoccales</taxon>
        <taxon>Pelagicoccaceae</taxon>
        <taxon>Pelagicoccus</taxon>
    </lineage>
</organism>
<dbReference type="InterPro" id="IPR013785">
    <property type="entry name" value="Aldolase_TIM"/>
</dbReference>
<keyword evidence="5" id="KW-1185">Reference proteome</keyword>
<evidence type="ECO:0000313" key="4">
    <source>
        <dbReference type="EMBL" id="MBD5780656.1"/>
    </source>
</evidence>
<keyword evidence="2 4" id="KW-0378">Hydrolase</keyword>
<dbReference type="GO" id="GO:0005975">
    <property type="term" value="P:carbohydrate metabolic process"/>
    <property type="evidence" value="ECO:0007669"/>
    <property type="project" value="InterPro"/>
</dbReference>
<keyword evidence="3" id="KW-0326">Glycosidase</keyword>
<comment type="similarity">
    <text evidence="1">Belongs to the glycosyl hydrolase 27 family.</text>
</comment>
<proteinExistence type="inferred from homology"/>
<evidence type="ECO:0000256" key="3">
    <source>
        <dbReference type="ARBA" id="ARBA00023295"/>
    </source>
</evidence>
<name>A0A927FAA7_9BACT</name>
<dbReference type="PANTHER" id="PTHR11452">
    <property type="entry name" value="ALPHA-GALACTOSIDASE/ALPHA-N-ACETYLGALACTOSAMINIDASE"/>
    <property type="match status" value="1"/>
</dbReference>
<dbReference type="EMBL" id="JACYFG010000036">
    <property type="protein sequence ID" value="MBD5780656.1"/>
    <property type="molecule type" value="Genomic_DNA"/>
</dbReference>
<dbReference type="InterPro" id="IPR002241">
    <property type="entry name" value="Glyco_hydro_27"/>
</dbReference>
<dbReference type="InterPro" id="IPR013780">
    <property type="entry name" value="Glyco_hydro_b"/>
</dbReference>
<dbReference type="GO" id="GO:0004553">
    <property type="term" value="F:hydrolase activity, hydrolyzing O-glycosyl compounds"/>
    <property type="evidence" value="ECO:0007669"/>
    <property type="project" value="InterPro"/>
</dbReference>
<gene>
    <name evidence="4" type="ORF">IEN85_14230</name>
</gene>
<dbReference type="SUPFAM" id="SSF51445">
    <property type="entry name" value="(Trans)glycosidases"/>
    <property type="match status" value="1"/>
</dbReference>
<protein>
    <submittedName>
        <fullName evidence="4">Glycoside hydrolase family 27 protein</fullName>
    </submittedName>
</protein>
<dbReference type="Gene3D" id="2.60.40.1180">
    <property type="entry name" value="Golgi alpha-mannosidase II"/>
    <property type="match status" value="1"/>
</dbReference>
<dbReference type="Pfam" id="PF16499">
    <property type="entry name" value="Melibiase_2"/>
    <property type="match status" value="1"/>
</dbReference>
<dbReference type="CDD" id="cd14792">
    <property type="entry name" value="GH27"/>
    <property type="match status" value="1"/>
</dbReference>
<accession>A0A927FAA7</accession>
<dbReference type="Gene3D" id="3.20.20.70">
    <property type="entry name" value="Aldolase class I"/>
    <property type="match status" value="1"/>
</dbReference>
<sequence>MSQFHPIPPSGWNSFDSFGGYLHEEAAFAQLEAFAKTLVPHGYDTFVVDIGWYAEYEFKEGTNLPSPKQKHAADIRLDENGLPLPSKCYFPNGLQQLIDATHEKGLKFGIHMMRGVPRKAVELKLPVKGTKVTAADIANTSSTCSWCHYNYGIDMKKEGAQAYYDSVVKMLADWGVDFIKYDDITGYADEVDAVSIAIERSGRPITLSLSHGGEAVSESVASYRRADLVRITKDIWDDKESIRRSFNAWAYWSKFAEPGFWIDLDMIPFGDLQTMSPEPKNGDLPEGYNPELCGKGWQRKCGLSLAHRRTFMTQRALACSPLFVGSDLTTLSEEDIELLTHPRMLACNRNAICGKNIYMAGDAQVWKSENRTVRGAGWLGVFNRNPESGRSERIKLTHTGLGLSPRTRLHDIWNNVSLGTLRDAPELEIEADGCVFIEFEGGVD</sequence>
<evidence type="ECO:0000313" key="5">
    <source>
        <dbReference type="Proteomes" id="UP000622317"/>
    </source>
</evidence>
<dbReference type="RefSeq" id="WP_191617752.1">
    <property type="nucleotide sequence ID" value="NZ_JACYFG010000036.1"/>
</dbReference>
<reference evidence="4" key="1">
    <citation type="submission" date="2020-09" db="EMBL/GenBank/DDBJ databases">
        <title>Pelagicoccus enzymogenes sp. nov. with an EPS production, isolated from marine sediment.</title>
        <authorList>
            <person name="Feng X."/>
        </authorList>
    </citation>
    <scope>NUCLEOTIDE SEQUENCE</scope>
    <source>
        <strain evidence="4">NFK12</strain>
    </source>
</reference>
<dbReference type="Proteomes" id="UP000622317">
    <property type="component" value="Unassembled WGS sequence"/>
</dbReference>
<dbReference type="InterPro" id="IPR017853">
    <property type="entry name" value="GH"/>
</dbReference>
<comment type="caution">
    <text evidence="4">The sequence shown here is derived from an EMBL/GenBank/DDBJ whole genome shotgun (WGS) entry which is preliminary data.</text>
</comment>
<evidence type="ECO:0000256" key="1">
    <source>
        <dbReference type="ARBA" id="ARBA00009743"/>
    </source>
</evidence>
<dbReference type="AlphaFoldDB" id="A0A927FAA7"/>
<dbReference type="PANTHER" id="PTHR11452:SF42">
    <property type="entry name" value="ALPHA-GALACTOSIDASE"/>
    <property type="match status" value="1"/>
</dbReference>